<keyword evidence="3" id="KW-0408">Iron</keyword>
<dbReference type="Gene3D" id="3.30.420.40">
    <property type="match status" value="2"/>
</dbReference>
<dbReference type="SUPFAM" id="SSF53067">
    <property type="entry name" value="Actin-like ATPase domain"/>
    <property type="match status" value="1"/>
</dbReference>
<dbReference type="PANTHER" id="PTHR32329">
    <property type="entry name" value="BIFUNCTIONAL PROTEIN [INCLUDES 2-HYDROXYACYL-COA DEHYDRATASE (N-TER) AND ITS ACTIVATOR DOMAIN (C_TERM)-RELATED"/>
    <property type="match status" value="1"/>
</dbReference>
<keyword evidence="2" id="KW-0479">Metal-binding</keyword>
<dbReference type="InterPro" id="IPR008275">
    <property type="entry name" value="CoA_E_activase_dom"/>
</dbReference>
<evidence type="ECO:0000256" key="4">
    <source>
        <dbReference type="ARBA" id="ARBA00023014"/>
    </source>
</evidence>
<protein>
    <recommendedName>
        <fullName evidence="5">ATPase BadF/BadG/BcrA/BcrD type domain-containing protein</fullName>
    </recommendedName>
</protein>
<dbReference type="InterPro" id="IPR043129">
    <property type="entry name" value="ATPase_NBD"/>
</dbReference>
<proteinExistence type="predicted"/>
<dbReference type="GO" id="GO:0046872">
    <property type="term" value="F:metal ion binding"/>
    <property type="evidence" value="ECO:0007669"/>
    <property type="project" value="UniProtKB-KW"/>
</dbReference>
<sequence length="287" mass="30647">AEYFLGLDIGSVSIKLALLEGDTLAAKAYLRNQGLIPTIQQGLKQMPGVKVSGVGVTGSGKEFVSSLVGGDFVDSEVISHMIAALKVYPDARTIMDVGGEDSKLMLVKNGVLSDFQMNSTCGAGSGAMVETIASRLGYKIEDVGKIALESKEHLALPQKCGIFMQSEVVSQLNKGRAASDILMGVCRALTSNYLMLAKGKKLLEPVIFQGAVAKNKAVVKAFEEALNCPVIVPEYPEFAGAVGIALLTEEQMNGRKTNFRGDVILAPEYRIEVRQCPDPCPNECELT</sequence>
<organism evidence="6">
    <name type="scientific">marine sediment metagenome</name>
    <dbReference type="NCBI Taxonomy" id="412755"/>
    <lineage>
        <taxon>unclassified sequences</taxon>
        <taxon>metagenomes</taxon>
        <taxon>ecological metagenomes</taxon>
    </lineage>
</organism>
<gene>
    <name evidence="6" type="ORF">S12H4_27638</name>
</gene>
<dbReference type="GO" id="GO:0051536">
    <property type="term" value="F:iron-sulfur cluster binding"/>
    <property type="evidence" value="ECO:0007669"/>
    <property type="project" value="UniProtKB-KW"/>
</dbReference>
<comment type="caution">
    <text evidence="6">The sequence shown here is derived from an EMBL/GenBank/DDBJ whole genome shotgun (WGS) entry which is preliminary data.</text>
</comment>
<evidence type="ECO:0000313" key="6">
    <source>
        <dbReference type="EMBL" id="GAI98961.1"/>
    </source>
</evidence>
<evidence type="ECO:0000256" key="2">
    <source>
        <dbReference type="ARBA" id="ARBA00022723"/>
    </source>
</evidence>
<reference evidence="6" key="1">
    <citation type="journal article" date="2014" name="Front. Microbiol.">
        <title>High frequency of phylogenetically diverse reductive dehalogenase-homologous genes in deep subseafloor sedimentary metagenomes.</title>
        <authorList>
            <person name="Kawai M."/>
            <person name="Futagami T."/>
            <person name="Toyoda A."/>
            <person name="Takaki Y."/>
            <person name="Nishi S."/>
            <person name="Hori S."/>
            <person name="Arai W."/>
            <person name="Tsubouchi T."/>
            <person name="Morono Y."/>
            <person name="Uchiyama I."/>
            <person name="Ito T."/>
            <person name="Fujiyama A."/>
            <person name="Inagaki F."/>
            <person name="Takami H."/>
        </authorList>
    </citation>
    <scope>NUCLEOTIDE SEQUENCE</scope>
    <source>
        <strain evidence="6">Expedition CK06-06</strain>
    </source>
</reference>
<dbReference type="InterPro" id="IPR051805">
    <property type="entry name" value="Dehydratase_Activator_Redct"/>
</dbReference>
<dbReference type="EMBL" id="BARW01015791">
    <property type="protein sequence ID" value="GAI98961.1"/>
    <property type="molecule type" value="Genomic_DNA"/>
</dbReference>
<feature type="domain" description="ATPase BadF/BadG/BcrA/BcrD type" evidence="5">
    <location>
        <begin position="5"/>
        <end position="247"/>
    </location>
</feature>
<feature type="non-terminal residue" evidence="6">
    <location>
        <position position="287"/>
    </location>
</feature>
<accession>X1U5T7</accession>
<name>X1U5T7_9ZZZZ</name>
<evidence type="ECO:0000259" key="5">
    <source>
        <dbReference type="Pfam" id="PF01869"/>
    </source>
</evidence>
<dbReference type="Pfam" id="PF01869">
    <property type="entry name" value="BcrAD_BadFG"/>
    <property type="match status" value="1"/>
</dbReference>
<comment type="cofactor">
    <cofactor evidence="1">
        <name>[4Fe-4S] cluster</name>
        <dbReference type="ChEBI" id="CHEBI:49883"/>
    </cofactor>
</comment>
<dbReference type="AlphaFoldDB" id="X1U5T7"/>
<evidence type="ECO:0000256" key="3">
    <source>
        <dbReference type="ARBA" id="ARBA00023004"/>
    </source>
</evidence>
<dbReference type="PANTHER" id="PTHR32329:SF7">
    <property type="entry name" value="ACTIVATOR OF 2-HYDROXYACYL-COA-HYDRATASE"/>
    <property type="match status" value="1"/>
</dbReference>
<dbReference type="NCBIfam" id="TIGR00241">
    <property type="entry name" value="CoA_E_activ"/>
    <property type="match status" value="1"/>
</dbReference>
<dbReference type="InterPro" id="IPR002731">
    <property type="entry name" value="ATPase_BadF"/>
</dbReference>
<keyword evidence="4" id="KW-0411">Iron-sulfur</keyword>
<evidence type="ECO:0000256" key="1">
    <source>
        <dbReference type="ARBA" id="ARBA00001966"/>
    </source>
</evidence>
<feature type="non-terminal residue" evidence="6">
    <location>
        <position position="1"/>
    </location>
</feature>